<dbReference type="PRINTS" id="PR02019">
    <property type="entry name" value="AQUAPORIN7"/>
</dbReference>
<evidence type="ECO:0000256" key="8">
    <source>
        <dbReference type="ARBA" id="ARBA00034651"/>
    </source>
</evidence>
<comment type="caution">
    <text evidence="12">The sequence shown here is derived from an EMBL/GenBank/DDBJ whole genome shotgun (WGS) entry which is preliminary data.</text>
</comment>
<keyword evidence="5 11" id="KW-1133">Transmembrane helix</keyword>
<evidence type="ECO:0000256" key="3">
    <source>
        <dbReference type="ARBA" id="ARBA00022448"/>
    </source>
</evidence>
<dbReference type="PANTHER" id="PTHR43829:SF26">
    <property type="entry name" value="AQUAPORIN-9"/>
    <property type="match status" value="1"/>
</dbReference>
<dbReference type="Pfam" id="PF00230">
    <property type="entry name" value="MIP"/>
    <property type="match status" value="1"/>
</dbReference>
<protein>
    <recommendedName>
        <fullName evidence="14">Aquaporin 9b</fullName>
    </recommendedName>
</protein>
<keyword evidence="6 11" id="KW-0472">Membrane</keyword>
<dbReference type="FunFam" id="1.20.1080.10:FF:000005">
    <property type="entry name" value="Aquaporin 3"/>
    <property type="match status" value="1"/>
</dbReference>
<dbReference type="InterPro" id="IPR023271">
    <property type="entry name" value="Aquaporin-like"/>
</dbReference>
<evidence type="ECO:0000256" key="9">
    <source>
        <dbReference type="ARBA" id="ARBA00049405"/>
    </source>
</evidence>
<dbReference type="InterPro" id="IPR022357">
    <property type="entry name" value="MIP_CS"/>
</dbReference>
<dbReference type="Gene3D" id="1.20.1080.10">
    <property type="entry name" value="Glycerol uptake facilitator protein"/>
    <property type="match status" value="1"/>
</dbReference>
<comment type="catalytic activity">
    <reaction evidence="8">
        <text>H2O(in) = H2O(out)</text>
        <dbReference type="Rhea" id="RHEA:29667"/>
        <dbReference type="ChEBI" id="CHEBI:15377"/>
    </reaction>
</comment>
<proteinExistence type="inferred from homology"/>
<dbReference type="SUPFAM" id="SSF81338">
    <property type="entry name" value="Aquaporin-like"/>
    <property type="match status" value="1"/>
</dbReference>
<evidence type="ECO:0008006" key="14">
    <source>
        <dbReference type="Google" id="ProtNLM"/>
    </source>
</evidence>
<dbReference type="GO" id="GO:0015250">
    <property type="term" value="F:water channel activity"/>
    <property type="evidence" value="ECO:0007669"/>
    <property type="project" value="TreeGrafter"/>
</dbReference>
<dbReference type="GO" id="GO:0015254">
    <property type="term" value="F:glycerol channel activity"/>
    <property type="evidence" value="ECO:0007669"/>
    <property type="project" value="TreeGrafter"/>
</dbReference>
<comment type="catalytic activity">
    <reaction evidence="9">
        <text>glycerol(in) = glycerol(out)</text>
        <dbReference type="Rhea" id="RHEA:29675"/>
        <dbReference type="ChEBI" id="CHEBI:17754"/>
    </reaction>
</comment>
<feature type="transmembrane region" description="Helical" evidence="11">
    <location>
        <begin position="57"/>
        <end position="80"/>
    </location>
</feature>
<dbReference type="NCBIfam" id="TIGR00861">
    <property type="entry name" value="MIP"/>
    <property type="match status" value="1"/>
</dbReference>
<organism evidence="12 13">
    <name type="scientific">Culter alburnus</name>
    <name type="common">Topmouth culter</name>
    <dbReference type="NCBI Taxonomy" id="194366"/>
    <lineage>
        <taxon>Eukaryota</taxon>
        <taxon>Metazoa</taxon>
        <taxon>Chordata</taxon>
        <taxon>Craniata</taxon>
        <taxon>Vertebrata</taxon>
        <taxon>Euteleostomi</taxon>
        <taxon>Actinopterygii</taxon>
        <taxon>Neopterygii</taxon>
        <taxon>Teleostei</taxon>
        <taxon>Ostariophysi</taxon>
        <taxon>Cypriniformes</taxon>
        <taxon>Xenocyprididae</taxon>
        <taxon>Xenocypridinae</taxon>
        <taxon>Culter</taxon>
    </lineage>
</organism>
<keyword evidence="13" id="KW-1185">Reference proteome</keyword>
<evidence type="ECO:0000256" key="2">
    <source>
        <dbReference type="ARBA" id="ARBA00006175"/>
    </source>
</evidence>
<feature type="transmembrane region" description="Helical" evidence="11">
    <location>
        <begin position="23"/>
        <end position="45"/>
    </location>
</feature>
<keyword evidence="3 10" id="KW-0813">Transport</keyword>
<dbReference type="AlphaFoldDB" id="A0AAW2AGD9"/>
<keyword evidence="4 10" id="KW-0812">Transmembrane</keyword>
<dbReference type="EMBL" id="JAWDJR010000007">
    <property type="protein sequence ID" value="KAK9971644.1"/>
    <property type="molecule type" value="Genomic_DNA"/>
</dbReference>
<evidence type="ECO:0000256" key="5">
    <source>
        <dbReference type="ARBA" id="ARBA00022989"/>
    </source>
</evidence>
<accession>A0AAW2AGD9</accession>
<evidence type="ECO:0000256" key="11">
    <source>
        <dbReference type="SAM" id="Phobius"/>
    </source>
</evidence>
<evidence type="ECO:0000256" key="1">
    <source>
        <dbReference type="ARBA" id="ARBA00004141"/>
    </source>
</evidence>
<dbReference type="GO" id="GO:0015204">
    <property type="term" value="F:urea transmembrane transporter activity"/>
    <property type="evidence" value="ECO:0007669"/>
    <property type="project" value="TreeGrafter"/>
</dbReference>
<comment type="similarity">
    <text evidence="2 10">Belongs to the MIP/aquaporin (TC 1.A.8) family.</text>
</comment>
<dbReference type="GO" id="GO:0016323">
    <property type="term" value="C:basolateral plasma membrane"/>
    <property type="evidence" value="ECO:0007669"/>
    <property type="project" value="TreeGrafter"/>
</dbReference>
<sequence length="290" mass="30978">MELEKLRNLRGKCMLRRDIIREFLAELLGTFVLILFGCGSVAQTVLSRGTHGEPLTIHFGFTLGVMLAVYMAGGVSGGHVNPAVSLAMVVVGKLPIKKFPVYVAAQFLGAFAGSCAVYCLYYGAFTKFDNGQLLVTGENATAQIFASYPAKDLSLLNGFIDQVIGTGALVLCILAIVDKKNIGAPKGMEPLVIGLSILAIGVSMALNCGYPINPARDLGPRLFTALAGWGLDVFRAGGGWWWVPVVGPMVGGVVGAVIYFLMIELHHPVPETNLEDNNSVKDKYELNTVN</sequence>
<reference evidence="12 13" key="1">
    <citation type="submission" date="2024-05" db="EMBL/GenBank/DDBJ databases">
        <title>A high-quality chromosomal-level genome assembly of Topmouth culter (Culter alburnus).</title>
        <authorList>
            <person name="Zhao H."/>
        </authorList>
    </citation>
    <scope>NUCLEOTIDE SEQUENCE [LARGE SCALE GENOMIC DNA]</scope>
    <source>
        <strain evidence="12">CATC2023</strain>
        <tissue evidence="12">Muscle</tissue>
    </source>
</reference>
<dbReference type="PRINTS" id="PR00783">
    <property type="entry name" value="MINTRINSICP"/>
</dbReference>
<dbReference type="InterPro" id="IPR050363">
    <property type="entry name" value="MIP/Aquaporin"/>
</dbReference>
<evidence type="ECO:0000313" key="13">
    <source>
        <dbReference type="Proteomes" id="UP001479290"/>
    </source>
</evidence>
<dbReference type="InterPro" id="IPR000425">
    <property type="entry name" value="MIP"/>
</dbReference>
<evidence type="ECO:0000256" key="10">
    <source>
        <dbReference type="RuleBase" id="RU000477"/>
    </source>
</evidence>
<name>A0AAW2AGD9_CULAL</name>
<feature type="transmembrane region" description="Helical" evidence="11">
    <location>
        <begin position="190"/>
        <end position="212"/>
    </location>
</feature>
<comment type="catalytic activity">
    <reaction evidence="7">
        <text>urea(in) = urea(out)</text>
        <dbReference type="Rhea" id="RHEA:32799"/>
        <dbReference type="ChEBI" id="CHEBI:16199"/>
    </reaction>
</comment>
<gene>
    <name evidence="12" type="ORF">ABG768_024999</name>
</gene>
<dbReference type="Proteomes" id="UP001479290">
    <property type="component" value="Unassembled WGS sequence"/>
</dbReference>
<feature type="transmembrane region" description="Helical" evidence="11">
    <location>
        <begin position="101"/>
        <end position="124"/>
    </location>
</feature>
<dbReference type="PANTHER" id="PTHR43829">
    <property type="entry name" value="AQUAPORIN OR AQUAGLYCEROPORIN RELATED"/>
    <property type="match status" value="1"/>
</dbReference>
<dbReference type="CDD" id="cd00333">
    <property type="entry name" value="MIP"/>
    <property type="match status" value="1"/>
</dbReference>
<feature type="transmembrane region" description="Helical" evidence="11">
    <location>
        <begin position="239"/>
        <end position="261"/>
    </location>
</feature>
<feature type="transmembrane region" description="Helical" evidence="11">
    <location>
        <begin position="159"/>
        <end position="178"/>
    </location>
</feature>
<evidence type="ECO:0000313" key="12">
    <source>
        <dbReference type="EMBL" id="KAK9971644.1"/>
    </source>
</evidence>
<evidence type="ECO:0000256" key="4">
    <source>
        <dbReference type="ARBA" id="ARBA00022692"/>
    </source>
</evidence>
<evidence type="ECO:0000256" key="6">
    <source>
        <dbReference type="ARBA" id="ARBA00023136"/>
    </source>
</evidence>
<evidence type="ECO:0000256" key="7">
    <source>
        <dbReference type="ARBA" id="ARBA00033993"/>
    </source>
</evidence>
<comment type="subcellular location">
    <subcellularLocation>
        <location evidence="1">Membrane</location>
        <topology evidence="1">Multi-pass membrane protein</topology>
    </subcellularLocation>
</comment>
<dbReference type="PROSITE" id="PS00221">
    <property type="entry name" value="MIP"/>
    <property type="match status" value="1"/>
</dbReference>